<feature type="domain" description="DHHA2" evidence="3">
    <location>
        <begin position="220"/>
        <end position="364"/>
    </location>
</feature>
<dbReference type="EMBL" id="GBEX01002671">
    <property type="protein sequence ID" value="JAI11889.1"/>
    <property type="molecule type" value="mRNA"/>
</dbReference>
<organism evidence="4">
    <name type="scientific">Crotalus adamanteus</name>
    <name type="common">Eastern diamondback rattlesnake</name>
    <dbReference type="NCBI Taxonomy" id="8729"/>
    <lineage>
        <taxon>Eukaryota</taxon>
        <taxon>Metazoa</taxon>
        <taxon>Chordata</taxon>
        <taxon>Craniata</taxon>
        <taxon>Vertebrata</taxon>
        <taxon>Euteleostomi</taxon>
        <taxon>Lepidosauria</taxon>
        <taxon>Squamata</taxon>
        <taxon>Bifurcata</taxon>
        <taxon>Unidentata</taxon>
        <taxon>Episquamata</taxon>
        <taxon>Toxicofera</taxon>
        <taxon>Serpentes</taxon>
        <taxon>Colubroidea</taxon>
        <taxon>Viperidae</taxon>
        <taxon>Crotalinae</taxon>
        <taxon>Crotalus</taxon>
    </lineage>
</organism>
<dbReference type="PANTHER" id="PTHR12112">
    <property type="entry name" value="BNIP - RELATED"/>
    <property type="match status" value="1"/>
</dbReference>
<proteinExistence type="evidence at transcript level"/>
<feature type="compositionally biased region" description="Polar residues" evidence="2">
    <location>
        <begin position="371"/>
        <end position="381"/>
    </location>
</feature>
<dbReference type="InterPro" id="IPR038222">
    <property type="entry name" value="DHHA2_dom_sf"/>
</dbReference>
<dbReference type="FunFam" id="3.10.310.20:FF:000002">
    <property type="entry name" value="Prune homolog 2 with BCH domain"/>
    <property type="match status" value="1"/>
</dbReference>
<dbReference type="SMART" id="SM01131">
    <property type="entry name" value="DHHA2"/>
    <property type="match status" value="1"/>
</dbReference>
<evidence type="ECO:0000259" key="3">
    <source>
        <dbReference type="SMART" id="SM01131"/>
    </source>
</evidence>
<dbReference type="Gene3D" id="3.10.310.20">
    <property type="entry name" value="DHHA2 domain"/>
    <property type="match status" value="1"/>
</dbReference>
<name>A0A0F7ZBN7_CROAD</name>
<dbReference type="InterPro" id="IPR004097">
    <property type="entry name" value="DHHA2"/>
</dbReference>
<feature type="region of interest" description="Disordered" evidence="2">
    <location>
        <begin position="370"/>
        <end position="446"/>
    </location>
</feature>
<reference evidence="4" key="1">
    <citation type="submission" date="2014-05" db="EMBL/GenBank/DDBJ databases">
        <title>The extremes of toxin expression variation revealed in two sympatric snake species.</title>
        <authorList>
            <person name="Margres M.J."/>
            <person name="Wray K.P."/>
            <person name="McGivern J.J."/>
            <person name="Seavy M."/>
            <person name="Sanader D."/>
            <person name="Facente J."/>
            <person name="Rokyta D.R."/>
        </authorList>
    </citation>
    <scope>NUCLEOTIDE SEQUENCE</scope>
</reference>
<protein>
    <submittedName>
        <fullName evidence="4">Protein prune homolog</fullName>
    </submittedName>
</protein>
<evidence type="ECO:0000256" key="2">
    <source>
        <dbReference type="SAM" id="MobiDB-lite"/>
    </source>
</evidence>
<dbReference type="SUPFAM" id="SSF64182">
    <property type="entry name" value="DHH phosphoesterases"/>
    <property type="match status" value="1"/>
</dbReference>
<evidence type="ECO:0000256" key="1">
    <source>
        <dbReference type="ARBA" id="ARBA00010331"/>
    </source>
</evidence>
<comment type="similarity">
    <text evidence="1">Belongs to the PPase class C family. Prune subfamily.</text>
</comment>
<dbReference type="AlphaFoldDB" id="A0A0F7ZBN7"/>
<dbReference type="Gene3D" id="3.90.1640.10">
    <property type="entry name" value="inorganic pyrophosphatase (n-terminal core)"/>
    <property type="match status" value="1"/>
</dbReference>
<dbReference type="GO" id="GO:0005737">
    <property type="term" value="C:cytoplasm"/>
    <property type="evidence" value="ECO:0007669"/>
    <property type="project" value="InterPro"/>
</dbReference>
<dbReference type="Pfam" id="PF02833">
    <property type="entry name" value="DHHA2"/>
    <property type="match status" value="1"/>
</dbReference>
<evidence type="ECO:0000313" key="4">
    <source>
        <dbReference type="EMBL" id="JAI11889.1"/>
    </source>
</evidence>
<accession>A0A0F7ZBN7</accession>
<dbReference type="InterPro" id="IPR038763">
    <property type="entry name" value="DHH_sf"/>
</dbReference>
<sequence length="471" mass="51614">MESFLEGCRAALQDHVQSKRAVHVVLGNEACDLDSMVSALVLAYFLAKTSLDSEAAFVPVLNIPRVDFPLRTESAFLLHQQRIPEKVLVFRDEIDLVGLNKAGLLSMTLVDHHILPSKDAELEAAVVEVLDHRPLEWERPPPCRVTAELVGSCATLVAERLLQARVPILDSQIAALLHGTILLDCVNMAVEASKVTPKDARCVSRLESMFPELQPRNQVFDALQRAKFDVSGLTTEQMLRKDLKSLASKKATVAISAVYVALQDFLHRPGLEQDLAAFCHQRGFSLLVAMTISFGDGKKPFRQLAVYSQQGQLQDAVCQALERSSNPSLSLSRLESPCSSVRAYQQANTSASRKKVLPIIREFLTQWAGASPTSPSMQPAVSSRVPPARVDSQGTGSHDPSGATKEPPKPLRLGEDAADEDTLLPPTPMNSLVDECPLHQGLPEVSPEAIFERVNRIATDRSFGRRSPEKK</sequence>
<dbReference type="GO" id="GO:0004309">
    <property type="term" value="F:exopolyphosphatase activity"/>
    <property type="evidence" value="ECO:0007669"/>
    <property type="project" value="TreeGrafter"/>
</dbReference>
<dbReference type="FunFam" id="3.90.1640.10:FF:000004">
    <property type="entry name" value="Prune exopolyphosphatase 1"/>
    <property type="match status" value="1"/>
</dbReference>
<feature type="compositionally biased region" description="Basic and acidic residues" evidence="2">
    <location>
        <begin position="406"/>
        <end position="415"/>
    </location>
</feature>
<dbReference type="PANTHER" id="PTHR12112:SF47">
    <property type="entry name" value="EXOPOLYPHOSPHATASE PRUNE1"/>
    <property type="match status" value="1"/>
</dbReference>